<accession>A0A8J3ADC6</accession>
<reference evidence="7" key="1">
    <citation type="journal article" date="2019" name="Int. J. Syst. Evol. Microbiol.">
        <title>The Global Catalogue of Microorganisms (GCM) 10K type strain sequencing project: providing services to taxonomists for standard genome sequencing and annotation.</title>
        <authorList>
            <consortium name="The Broad Institute Genomics Platform"/>
            <consortium name="The Broad Institute Genome Sequencing Center for Infectious Disease"/>
            <person name="Wu L."/>
            <person name="Ma J."/>
        </authorList>
    </citation>
    <scope>NUCLEOTIDE SEQUENCE [LARGE SCALE GENOMIC DNA]</scope>
    <source>
        <strain evidence="7">CGMCC 1.14993</strain>
    </source>
</reference>
<evidence type="ECO:0000256" key="2">
    <source>
        <dbReference type="ARBA" id="ARBA00005278"/>
    </source>
</evidence>
<evidence type="ECO:0000256" key="1">
    <source>
        <dbReference type="ARBA" id="ARBA00004141"/>
    </source>
</evidence>
<sequence>MTIKTESTDLSQKLVTNANIIKDRLGFGKSFDLGQRIIYVNKVEVQLYYVNGLTDTGFIQMILDDLIGLKIEDKNKPVFKEVEETIVHQSVTAILTIEEVIKNILSGLIVVLVDGEAKALAVDVRSYPGRGPTEPDTERVVRGSRDGFTENIINNTGLIRRRIRDENLRNEILQVGESSKTDVCVTYIKGLANEKLVKEIIDRIKKINVDGMSMADKKLEEFILKQGYNPFPLVRYSERPDVVANHIIEGHVIIIVDTSPSVIITPATYYHHMQHAEEFRQTPSVGTFLRWIRYIGIFMSVFLLPFWLLLCNVPEILPEKLSYIGPKETSNIPIYLQLIIADMGIEFLRMASIHTPNAVSTSMGIIAAVLIGQVAIDVGLFQPEVVLYTAVSMIGSYATPSYELALANKLAKFVILILTAILGIKGFMIGSTLFILFLASLSTLNTPYLWPFIPFDGRAFLHFIIRTKASESEKKKGGKTIGDATL</sequence>
<feature type="transmembrane region" description="Helical" evidence="5">
    <location>
        <begin position="291"/>
        <end position="310"/>
    </location>
</feature>
<dbReference type="Pfam" id="PF03323">
    <property type="entry name" value="GerA"/>
    <property type="match status" value="1"/>
</dbReference>
<organism evidence="6 7">
    <name type="scientific">Gottfriedia solisilvae</name>
    <dbReference type="NCBI Taxonomy" id="1516104"/>
    <lineage>
        <taxon>Bacteria</taxon>
        <taxon>Bacillati</taxon>
        <taxon>Bacillota</taxon>
        <taxon>Bacilli</taxon>
        <taxon>Bacillales</taxon>
        <taxon>Bacillaceae</taxon>
        <taxon>Gottfriedia</taxon>
    </lineage>
</organism>
<keyword evidence="5" id="KW-0812">Transmembrane</keyword>
<feature type="transmembrane region" description="Helical" evidence="5">
    <location>
        <begin position="360"/>
        <end position="380"/>
    </location>
</feature>
<proteinExistence type="inferred from homology"/>
<feature type="transmembrane region" description="Helical" evidence="5">
    <location>
        <begin position="386"/>
        <end position="406"/>
    </location>
</feature>
<dbReference type="Proteomes" id="UP000626244">
    <property type="component" value="Unassembled WGS sequence"/>
</dbReference>
<dbReference type="AlphaFoldDB" id="A0A8J3ADC6"/>
<comment type="caution">
    <text evidence="6">The sequence shown here is derived from an EMBL/GenBank/DDBJ whole genome shotgun (WGS) entry which is preliminary data.</text>
</comment>
<dbReference type="InterPro" id="IPR004995">
    <property type="entry name" value="Spore_Ger"/>
</dbReference>
<evidence type="ECO:0000313" key="7">
    <source>
        <dbReference type="Proteomes" id="UP000626244"/>
    </source>
</evidence>
<comment type="similarity">
    <text evidence="2 4">Belongs to the GerABKA family.</text>
</comment>
<evidence type="ECO:0000256" key="4">
    <source>
        <dbReference type="PIRNR" id="PIRNR005690"/>
    </source>
</evidence>
<feature type="transmembrane region" description="Helical" evidence="5">
    <location>
        <begin position="413"/>
        <end position="442"/>
    </location>
</feature>
<evidence type="ECO:0000313" key="6">
    <source>
        <dbReference type="EMBL" id="GGI12120.1"/>
    </source>
</evidence>
<gene>
    <name evidence="6" type="primary">spoVAF</name>
    <name evidence="6" type="ORF">GCM10007380_11270</name>
</gene>
<name>A0A8J3ADC6_9BACI</name>
<keyword evidence="7" id="KW-1185">Reference proteome</keyword>
<dbReference type="GO" id="GO:0009847">
    <property type="term" value="P:spore germination"/>
    <property type="evidence" value="ECO:0007669"/>
    <property type="project" value="UniProtKB-UniRule"/>
</dbReference>
<protein>
    <submittedName>
        <fullName evidence="6">Spore germination protein</fullName>
    </submittedName>
</protein>
<keyword evidence="3 4" id="KW-0472">Membrane</keyword>
<dbReference type="EMBL" id="BMHB01000001">
    <property type="protein sequence ID" value="GGI12120.1"/>
    <property type="molecule type" value="Genomic_DNA"/>
</dbReference>
<dbReference type="PIRSF" id="PIRSF005690">
    <property type="entry name" value="GerBA"/>
    <property type="match status" value="1"/>
</dbReference>
<comment type="subcellular location">
    <subcellularLocation>
        <location evidence="4">Cell membrane</location>
    </subcellularLocation>
    <subcellularLocation>
        <location evidence="1">Membrane</location>
        <topology evidence="1">Multi-pass membrane protein</topology>
    </subcellularLocation>
</comment>
<evidence type="ECO:0000256" key="3">
    <source>
        <dbReference type="ARBA" id="ARBA00023136"/>
    </source>
</evidence>
<dbReference type="GO" id="GO:0005886">
    <property type="term" value="C:plasma membrane"/>
    <property type="evidence" value="ECO:0007669"/>
    <property type="project" value="UniProtKB-SubCell"/>
</dbReference>
<dbReference type="PANTHER" id="PTHR22550">
    <property type="entry name" value="SPORE GERMINATION PROTEIN"/>
    <property type="match status" value="1"/>
</dbReference>
<evidence type="ECO:0000256" key="5">
    <source>
        <dbReference type="SAM" id="Phobius"/>
    </source>
</evidence>
<keyword evidence="5" id="KW-1133">Transmembrane helix</keyword>
<dbReference type="PANTHER" id="PTHR22550:SF9">
    <property type="entry name" value="STAGE V SPORULATION PROTEIN AF"/>
    <property type="match status" value="1"/>
</dbReference>
<dbReference type="InterPro" id="IPR050768">
    <property type="entry name" value="UPF0353/GerABKA_families"/>
</dbReference>